<dbReference type="SUPFAM" id="SSF46785">
    <property type="entry name" value="Winged helix' DNA-binding domain"/>
    <property type="match status" value="1"/>
</dbReference>
<dbReference type="InterPro" id="IPR050707">
    <property type="entry name" value="HTH_MetabolicPath_Reg"/>
</dbReference>
<dbReference type="InterPro" id="IPR029016">
    <property type="entry name" value="GAF-like_dom_sf"/>
</dbReference>
<dbReference type="SUPFAM" id="SSF55781">
    <property type="entry name" value="GAF domain-like"/>
    <property type="match status" value="1"/>
</dbReference>
<dbReference type="InterPro" id="IPR036390">
    <property type="entry name" value="WH_DNA-bd_sf"/>
</dbReference>
<dbReference type="Pfam" id="PF09339">
    <property type="entry name" value="HTH_IclR"/>
    <property type="match status" value="1"/>
</dbReference>
<dbReference type="Gene3D" id="3.30.450.40">
    <property type="match status" value="1"/>
</dbReference>
<dbReference type="GO" id="GO:0003677">
    <property type="term" value="F:DNA binding"/>
    <property type="evidence" value="ECO:0007669"/>
    <property type="project" value="UniProtKB-KW"/>
</dbReference>
<dbReference type="Pfam" id="PF01614">
    <property type="entry name" value="IclR_C"/>
    <property type="match status" value="1"/>
</dbReference>
<evidence type="ECO:0000259" key="6">
    <source>
        <dbReference type="PROSITE" id="PS51078"/>
    </source>
</evidence>
<keyword evidence="3" id="KW-0804">Transcription</keyword>
<dbReference type="CDD" id="cd00090">
    <property type="entry name" value="HTH_ARSR"/>
    <property type="match status" value="1"/>
</dbReference>
<feature type="region of interest" description="Disordered" evidence="4">
    <location>
        <begin position="253"/>
        <end position="272"/>
    </location>
</feature>
<evidence type="ECO:0000256" key="4">
    <source>
        <dbReference type="SAM" id="MobiDB-lite"/>
    </source>
</evidence>
<dbReference type="RefSeq" id="WP_114187218.1">
    <property type="nucleotide sequence ID" value="NZ_BJYU01000108.1"/>
</dbReference>
<evidence type="ECO:0000256" key="2">
    <source>
        <dbReference type="ARBA" id="ARBA00023125"/>
    </source>
</evidence>
<evidence type="ECO:0000259" key="5">
    <source>
        <dbReference type="PROSITE" id="PS51077"/>
    </source>
</evidence>
<organism evidence="7 8">
    <name type="scientific">Microvirga aerophila</name>
    <dbReference type="NCBI Taxonomy" id="670291"/>
    <lineage>
        <taxon>Bacteria</taxon>
        <taxon>Pseudomonadati</taxon>
        <taxon>Pseudomonadota</taxon>
        <taxon>Alphaproteobacteria</taxon>
        <taxon>Hyphomicrobiales</taxon>
        <taxon>Methylobacteriaceae</taxon>
        <taxon>Microvirga</taxon>
    </lineage>
</organism>
<dbReference type="InterPro" id="IPR036388">
    <property type="entry name" value="WH-like_DNA-bd_sf"/>
</dbReference>
<dbReference type="OrthoDB" id="9807558at2"/>
<dbReference type="AlphaFoldDB" id="A0A512BZY0"/>
<dbReference type="InterPro" id="IPR005471">
    <property type="entry name" value="Tscrpt_reg_IclR_N"/>
</dbReference>
<dbReference type="EMBL" id="BJYU01000108">
    <property type="protein sequence ID" value="GEO17508.1"/>
    <property type="molecule type" value="Genomic_DNA"/>
</dbReference>
<comment type="caution">
    <text evidence="7">The sequence shown here is derived from an EMBL/GenBank/DDBJ whole genome shotgun (WGS) entry which is preliminary data.</text>
</comment>
<evidence type="ECO:0000256" key="3">
    <source>
        <dbReference type="ARBA" id="ARBA00023163"/>
    </source>
</evidence>
<dbReference type="Gene3D" id="1.10.10.10">
    <property type="entry name" value="Winged helix-like DNA-binding domain superfamily/Winged helix DNA-binding domain"/>
    <property type="match status" value="1"/>
</dbReference>
<keyword evidence="2" id="KW-0238">DNA-binding</keyword>
<dbReference type="PROSITE" id="PS51078">
    <property type="entry name" value="ICLR_ED"/>
    <property type="match status" value="1"/>
</dbReference>
<evidence type="ECO:0000313" key="7">
    <source>
        <dbReference type="EMBL" id="GEO17508.1"/>
    </source>
</evidence>
<dbReference type="GO" id="GO:0045892">
    <property type="term" value="P:negative regulation of DNA-templated transcription"/>
    <property type="evidence" value="ECO:0007669"/>
    <property type="project" value="TreeGrafter"/>
</dbReference>
<accession>A0A512BZY0</accession>
<name>A0A512BZY0_9HYPH</name>
<keyword evidence="8" id="KW-1185">Reference proteome</keyword>
<feature type="domain" description="HTH iclR-type" evidence="5">
    <location>
        <begin position="2"/>
        <end position="64"/>
    </location>
</feature>
<dbReference type="PANTHER" id="PTHR30136:SF35">
    <property type="entry name" value="HTH-TYPE TRANSCRIPTIONAL REGULATOR RV1719"/>
    <property type="match status" value="1"/>
</dbReference>
<sequence length="272" mass="29123">MTGIRDRALAILELLAQSSSDLLLIEISDRLDIPRGATHRVLADLKGGGYVRQDREGGPYRLTAKIVALGFAFLSKNGVTDVAQPILDNLAHRTGELVRLAIIDGDRLTWVAKAQGAQRGLRYDPDDGAEVYLAAAANGHAWMSCLSDEKALELVAKQGFGRDGFGPNAPRTVQDLLQRVHRTRERGYATVVDAYEAGTSAVAAAICSPRTNEPIGTISIAGPSVRMTEARMDEIAPLLRASATELSFTSSGSPLFSAAHPARRHERVAQAG</sequence>
<evidence type="ECO:0000256" key="1">
    <source>
        <dbReference type="ARBA" id="ARBA00023015"/>
    </source>
</evidence>
<dbReference type="FunFam" id="1.10.10.10:FF:000056">
    <property type="entry name" value="IclR family transcriptional regulator"/>
    <property type="match status" value="1"/>
</dbReference>
<feature type="domain" description="IclR-ED" evidence="6">
    <location>
        <begin position="65"/>
        <end position="252"/>
    </location>
</feature>
<dbReference type="InterPro" id="IPR014757">
    <property type="entry name" value="Tscrpt_reg_IclR_C"/>
</dbReference>
<keyword evidence="1" id="KW-0805">Transcription regulation</keyword>
<reference evidence="7 8" key="1">
    <citation type="submission" date="2019-07" db="EMBL/GenBank/DDBJ databases">
        <title>Whole genome shotgun sequence of Microvirga aerophila NBRC 106136.</title>
        <authorList>
            <person name="Hosoyama A."/>
            <person name="Uohara A."/>
            <person name="Ohji S."/>
            <person name="Ichikawa N."/>
        </authorList>
    </citation>
    <scope>NUCLEOTIDE SEQUENCE [LARGE SCALE GENOMIC DNA]</scope>
    <source>
        <strain evidence="7 8">NBRC 106136</strain>
    </source>
</reference>
<dbReference type="InterPro" id="IPR011991">
    <property type="entry name" value="ArsR-like_HTH"/>
</dbReference>
<dbReference type="Proteomes" id="UP000321085">
    <property type="component" value="Unassembled WGS sequence"/>
</dbReference>
<dbReference type="PANTHER" id="PTHR30136">
    <property type="entry name" value="HELIX-TURN-HELIX TRANSCRIPTIONAL REGULATOR, ICLR FAMILY"/>
    <property type="match status" value="1"/>
</dbReference>
<dbReference type="SMART" id="SM00346">
    <property type="entry name" value="HTH_ICLR"/>
    <property type="match status" value="1"/>
</dbReference>
<proteinExistence type="predicted"/>
<protein>
    <submittedName>
        <fullName evidence="7">Transcriptional regulator</fullName>
    </submittedName>
</protein>
<evidence type="ECO:0000313" key="8">
    <source>
        <dbReference type="Proteomes" id="UP000321085"/>
    </source>
</evidence>
<dbReference type="PROSITE" id="PS51077">
    <property type="entry name" value="HTH_ICLR"/>
    <property type="match status" value="1"/>
</dbReference>
<dbReference type="GO" id="GO:0003700">
    <property type="term" value="F:DNA-binding transcription factor activity"/>
    <property type="evidence" value="ECO:0007669"/>
    <property type="project" value="TreeGrafter"/>
</dbReference>
<gene>
    <name evidence="7" type="ORF">MAE02_52040</name>
</gene>